<evidence type="ECO:0000256" key="4">
    <source>
        <dbReference type="ARBA" id="ARBA00022692"/>
    </source>
</evidence>
<evidence type="ECO:0000256" key="1">
    <source>
        <dbReference type="ARBA" id="ARBA00004141"/>
    </source>
</evidence>
<dbReference type="PANTHER" id="PTHR28097">
    <property type="entry name" value="PHEROMONE A FACTOR RECEPTOR"/>
    <property type="match status" value="1"/>
</dbReference>
<evidence type="ECO:0000256" key="8">
    <source>
        <dbReference type="ARBA" id="ARBA00023170"/>
    </source>
</evidence>
<dbReference type="Proteomes" id="UP001362999">
    <property type="component" value="Unassembled WGS sequence"/>
</dbReference>
<gene>
    <name evidence="12" type="ORF">R3P38DRAFT_3266953</name>
</gene>
<keyword evidence="3" id="KW-0589">Pheromone response</keyword>
<feature type="transmembrane region" description="Helical" evidence="11">
    <location>
        <begin position="276"/>
        <end position="296"/>
    </location>
</feature>
<dbReference type="GO" id="GO:0000750">
    <property type="term" value="P:pheromone-dependent signal transduction involved in conjugation with cellular fusion"/>
    <property type="evidence" value="ECO:0007669"/>
    <property type="project" value="TreeGrafter"/>
</dbReference>
<name>A0AAW0BTW2_9AGAR</name>
<feature type="compositionally biased region" description="Low complexity" evidence="10">
    <location>
        <begin position="450"/>
        <end position="463"/>
    </location>
</feature>
<keyword evidence="9" id="KW-0807">Transducer</keyword>
<dbReference type="AlphaFoldDB" id="A0AAW0BTW2"/>
<evidence type="ECO:0000256" key="11">
    <source>
        <dbReference type="SAM" id="Phobius"/>
    </source>
</evidence>
<keyword evidence="8 12" id="KW-0675">Receptor</keyword>
<proteinExistence type="inferred from homology"/>
<comment type="subcellular location">
    <subcellularLocation>
        <location evidence="1">Membrane</location>
        <topology evidence="1">Multi-pass membrane protein</topology>
    </subcellularLocation>
</comment>
<evidence type="ECO:0000256" key="9">
    <source>
        <dbReference type="ARBA" id="ARBA00023224"/>
    </source>
</evidence>
<dbReference type="PANTHER" id="PTHR28097:SF1">
    <property type="entry name" value="PHEROMONE A FACTOR RECEPTOR"/>
    <property type="match status" value="1"/>
</dbReference>
<dbReference type="PRINTS" id="PR00899">
    <property type="entry name" value="GPCRSTE3"/>
</dbReference>
<accession>A0AAW0BTW2</accession>
<feature type="transmembrane region" description="Helical" evidence="11">
    <location>
        <begin position="12"/>
        <end position="30"/>
    </location>
</feature>
<evidence type="ECO:0000313" key="12">
    <source>
        <dbReference type="EMBL" id="KAK7030188.1"/>
    </source>
</evidence>
<dbReference type="CDD" id="cd14966">
    <property type="entry name" value="7tmD_STE3"/>
    <property type="match status" value="1"/>
</dbReference>
<protein>
    <submittedName>
        <fullName evidence="12">STE3-like pheromone receptor</fullName>
    </submittedName>
</protein>
<dbReference type="PRINTS" id="PR00901">
    <property type="entry name" value="PHEROMONEBAR"/>
</dbReference>
<organism evidence="12 13">
    <name type="scientific">Favolaschia claudopus</name>
    <dbReference type="NCBI Taxonomy" id="2862362"/>
    <lineage>
        <taxon>Eukaryota</taxon>
        <taxon>Fungi</taxon>
        <taxon>Dikarya</taxon>
        <taxon>Basidiomycota</taxon>
        <taxon>Agaricomycotina</taxon>
        <taxon>Agaricomycetes</taxon>
        <taxon>Agaricomycetidae</taxon>
        <taxon>Agaricales</taxon>
        <taxon>Marasmiineae</taxon>
        <taxon>Mycenaceae</taxon>
        <taxon>Favolaschia</taxon>
    </lineage>
</organism>
<reference evidence="12 13" key="1">
    <citation type="journal article" date="2024" name="J Genomics">
        <title>Draft genome sequencing and assembly of Favolaschia claudopus CIRM-BRFM 2984 isolated from oak limbs.</title>
        <authorList>
            <person name="Navarro D."/>
            <person name="Drula E."/>
            <person name="Chaduli D."/>
            <person name="Cazenave R."/>
            <person name="Ahrendt S."/>
            <person name="Wang J."/>
            <person name="Lipzen A."/>
            <person name="Daum C."/>
            <person name="Barry K."/>
            <person name="Grigoriev I.V."/>
            <person name="Favel A."/>
            <person name="Rosso M.N."/>
            <person name="Martin F."/>
        </authorList>
    </citation>
    <scope>NUCLEOTIDE SEQUENCE [LARGE SCALE GENOMIC DNA]</scope>
    <source>
        <strain evidence="12 13">CIRM-BRFM 2984</strain>
    </source>
</reference>
<keyword evidence="6" id="KW-0297">G-protein coupled receptor</keyword>
<keyword evidence="5 11" id="KW-1133">Transmembrane helix</keyword>
<keyword evidence="7 11" id="KW-0472">Membrane</keyword>
<feature type="compositionally biased region" description="Pro residues" evidence="10">
    <location>
        <begin position="427"/>
        <end position="437"/>
    </location>
</feature>
<evidence type="ECO:0000313" key="13">
    <source>
        <dbReference type="Proteomes" id="UP001362999"/>
    </source>
</evidence>
<feature type="transmembrane region" description="Helical" evidence="11">
    <location>
        <begin position="115"/>
        <end position="134"/>
    </location>
</feature>
<feature type="transmembrane region" description="Helical" evidence="11">
    <location>
        <begin position="74"/>
        <end position="94"/>
    </location>
</feature>
<dbReference type="InterPro" id="IPR001499">
    <property type="entry name" value="GPCR_STE3"/>
</dbReference>
<keyword evidence="4 11" id="KW-0812">Transmembrane</keyword>
<sequence>MTAAPTDPTYPAFPLFSFLGFVLVLIPLPWHFQAWNSGTCLFMIWVSISCLIGFVNSIIWGDSIADVAPIWCDISTRIMVAVPVAIPAASLCINRRLYNIARCQTVSTSKAEKRRAVLVDLAIGLGIPFLQMPLQFIVQGHRYNIIENVGCYPTTYNVVPAYPLSYLWPNLINLTSACYALLTLRAFLHRRAQFAQFLSPNTGLTPTRYFRLMALASLELLLNMPIATYGLYLTASRSPVERWVSWADTHADFYYIGQVPAIIWRSDRHAEVTVELSRWSSVICAFVFFGFFGFAAEARKHYKLAFWAVARRCGVRPPPDGAIRFPWSRASDAGAAKAVSLPTAMPLTPVKQRLDSLYDSRGGSRTDCESQVSFEKDGRGCEYIVPSPSPSSTAFSPPLYSHDIEAGAYVAYPSVPRADLDCERALPPLPRLPTNPPDRPRPATWHGLRTPTFSPSTSPSPAS</sequence>
<evidence type="ECO:0000256" key="10">
    <source>
        <dbReference type="SAM" id="MobiDB-lite"/>
    </source>
</evidence>
<evidence type="ECO:0000256" key="7">
    <source>
        <dbReference type="ARBA" id="ARBA00023136"/>
    </source>
</evidence>
<feature type="transmembrane region" description="Helical" evidence="11">
    <location>
        <begin position="166"/>
        <end position="188"/>
    </location>
</feature>
<evidence type="ECO:0000256" key="3">
    <source>
        <dbReference type="ARBA" id="ARBA00022507"/>
    </source>
</evidence>
<feature type="region of interest" description="Disordered" evidence="10">
    <location>
        <begin position="424"/>
        <end position="463"/>
    </location>
</feature>
<comment type="similarity">
    <text evidence="2">Belongs to the G-protein coupled receptor 4 family.</text>
</comment>
<evidence type="ECO:0000256" key="5">
    <source>
        <dbReference type="ARBA" id="ARBA00022989"/>
    </source>
</evidence>
<keyword evidence="13" id="KW-1185">Reference proteome</keyword>
<evidence type="ECO:0000256" key="6">
    <source>
        <dbReference type="ARBA" id="ARBA00023040"/>
    </source>
</evidence>
<evidence type="ECO:0000256" key="2">
    <source>
        <dbReference type="ARBA" id="ARBA00011085"/>
    </source>
</evidence>
<dbReference type="GO" id="GO:0004934">
    <property type="term" value="F:mating-type alpha-factor pheromone receptor activity"/>
    <property type="evidence" value="ECO:0007669"/>
    <property type="project" value="InterPro"/>
</dbReference>
<comment type="caution">
    <text evidence="12">The sequence shown here is derived from an EMBL/GenBank/DDBJ whole genome shotgun (WGS) entry which is preliminary data.</text>
</comment>
<dbReference type="GO" id="GO:0005886">
    <property type="term" value="C:plasma membrane"/>
    <property type="evidence" value="ECO:0007669"/>
    <property type="project" value="TreeGrafter"/>
</dbReference>
<dbReference type="Pfam" id="PF02076">
    <property type="entry name" value="STE3"/>
    <property type="match status" value="1"/>
</dbReference>
<dbReference type="EMBL" id="JAWWNJ010000026">
    <property type="protein sequence ID" value="KAK7030188.1"/>
    <property type="molecule type" value="Genomic_DNA"/>
</dbReference>
<feature type="transmembrane region" description="Helical" evidence="11">
    <location>
        <begin position="42"/>
        <end position="62"/>
    </location>
</feature>
<feature type="transmembrane region" description="Helical" evidence="11">
    <location>
        <begin position="209"/>
        <end position="232"/>
    </location>
</feature>
<dbReference type="InterPro" id="IPR000481">
    <property type="entry name" value="GPCR_Pheromne_B_alpha_rcpt"/>
</dbReference>